<evidence type="ECO:0000313" key="2">
    <source>
        <dbReference type="Proteomes" id="UP000019373"/>
    </source>
</evidence>
<dbReference type="GeneID" id="19240238"/>
<evidence type="ECO:0000313" key="1">
    <source>
        <dbReference type="EMBL" id="ERF68204.1"/>
    </source>
</evidence>
<proteinExistence type="predicted"/>
<gene>
    <name evidence="1" type="ORF">EPUS_05285</name>
</gene>
<protein>
    <submittedName>
        <fullName evidence="1">Uncharacterized protein</fullName>
    </submittedName>
</protein>
<organism evidence="1 2">
    <name type="scientific">Endocarpon pusillum (strain Z07020 / HMAS-L-300199)</name>
    <name type="common">Lichen-forming fungus</name>
    <dbReference type="NCBI Taxonomy" id="1263415"/>
    <lineage>
        <taxon>Eukaryota</taxon>
        <taxon>Fungi</taxon>
        <taxon>Dikarya</taxon>
        <taxon>Ascomycota</taxon>
        <taxon>Pezizomycotina</taxon>
        <taxon>Eurotiomycetes</taxon>
        <taxon>Chaetothyriomycetidae</taxon>
        <taxon>Verrucariales</taxon>
        <taxon>Verrucariaceae</taxon>
        <taxon>Endocarpon</taxon>
    </lineage>
</organism>
<dbReference type="HOGENOM" id="CLU_1586469_0_0_1"/>
<keyword evidence="2" id="KW-1185">Reference proteome</keyword>
<name>U1HH90_ENDPU</name>
<dbReference type="AlphaFoldDB" id="U1HH90"/>
<sequence>MAPSASTNPLTHRLLSIQRTPARPEMVFRTVGSILGTPLPSQPELEYLDIVSPQQCNADTRAAIEHLLLNCMPQSRWVSVPTGKLQKPGRTNSYRRAWTRVRKREIGCDENILIMVEREMLGSVDVASERPFSELEVEESLRRTAGTPWWMRSQTPRQTVWKTSFSQR</sequence>
<accession>U1HH90</accession>
<dbReference type="RefSeq" id="XP_007806183.1">
    <property type="nucleotide sequence ID" value="XM_007807992.1"/>
</dbReference>
<dbReference type="EMBL" id="KE721527">
    <property type="protein sequence ID" value="ERF68204.1"/>
    <property type="molecule type" value="Genomic_DNA"/>
</dbReference>
<dbReference type="Proteomes" id="UP000019373">
    <property type="component" value="Unassembled WGS sequence"/>
</dbReference>
<reference evidence="2" key="1">
    <citation type="journal article" date="2014" name="BMC Genomics">
        <title>Genome characteristics reveal the impact of lichenization on lichen-forming fungus Endocarpon pusillum Hedwig (Verrucariales, Ascomycota).</title>
        <authorList>
            <person name="Wang Y.-Y."/>
            <person name="Liu B."/>
            <person name="Zhang X.-Y."/>
            <person name="Zhou Q.-M."/>
            <person name="Zhang T."/>
            <person name="Li H."/>
            <person name="Yu Y.-F."/>
            <person name="Zhang X.-L."/>
            <person name="Hao X.-Y."/>
            <person name="Wang M."/>
            <person name="Wang L."/>
            <person name="Wei J.-C."/>
        </authorList>
    </citation>
    <scope>NUCLEOTIDE SEQUENCE [LARGE SCALE GENOMIC DNA]</scope>
    <source>
        <strain evidence="2">Z07020 / HMAS-L-300199</strain>
    </source>
</reference>